<dbReference type="EMBL" id="NFZW01000001">
    <property type="protein sequence ID" value="RFA39643.1"/>
    <property type="molecule type" value="Genomic_DNA"/>
</dbReference>
<reference evidence="2" key="1">
    <citation type="submission" date="2017-05" db="EMBL/GenBank/DDBJ databases">
        <authorList>
            <person name="Sharma S."/>
            <person name="Sidhu C."/>
            <person name="Pinnaka A.K."/>
        </authorList>
    </citation>
    <scope>NUCLEOTIDE SEQUENCE [LARGE SCALE GENOMIC DNA]</scope>
    <source>
        <strain evidence="2">AK93</strain>
    </source>
</reference>
<dbReference type="CDD" id="cd02440">
    <property type="entry name" value="AdoMet_MTases"/>
    <property type="match status" value="1"/>
</dbReference>
<evidence type="ECO:0000313" key="1">
    <source>
        <dbReference type="EMBL" id="RFA39643.1"/>
    </source>
</evidence>
<dbReference type="SUPFAM" id="SSF53335">
    <property type="entry name" value="S-adenosyl-L-methionine-dependent methyltransferases"/>
    <property type="match status" value="1"/>
</dbReference>
<dbReference type="RefSeq" id="WP_116300798.1">
    <property type="nucleotide sequence ID" value="NZ_NFZV01000001.1"/>
</dbReference>
<dbReference type="InterPro" id="IPR029063">
    <property type="entry name" value="SAM-dependent_MTases_sf"/>
</dbReference>
<sequence>MRPDLEIISRWIAPRSRVLDLGCGDGTLLRHLQETREVSGYGLEIDPDNIVSCVKNRVNVIQTNLDRGLSDFDEDSFDYVVMSQTLQAVNYPDRLLDEMLRVGREGIVTFPNFAHWRLRFHLTVKGRMPMSGALPHSWYNTPNIHLCTIRDFEALCESKGIRILQRMVLDHTHRRRWPSRLLPNLMGEIAMYRFRRR</sequence>
<dbReference type="NCBIfam" id="TIGR02081">
    <property type="entry name" value="metW"/>
    <property type="match status" value="1"/>
</dbReference>
<accession>A0A3E0X1V5</accession>
<proteinExistence type="predicted"/>
<evidence type="ECO:0000313" key="2">
    <source>
        <dbReference type="Proteomes" id="UP000256763"/>
    </source>
</evidence>
<dbReference type="Gene3D" id="3.40.50.150">
    <property type="entry name" value="Vaccinia Virus protein VP39"/>
    <property type="match status" value="1"/>
</dbReference>
<organism evidence="1 2">
    <name type="scientific">Alkalilimnicola ehrlichii</name>
    <dbReference type="NCBI Taxonomy" id="351052"/>
    <lineage>
        <taxon>Bacteria</taxon>
        <taxon>Pseudomonadati</taxon>
        <taxon>Pseudomonadota</taxon>
        <taxon>Gammaproteobacteria</taxon>
        <taxon>Chromatiales</taxon>
        <taxon>Ectothiorhodospiraceae</taxon>
        <taxon>Alkalilimnicola</taxon>
    </lineage>
</organism>
<dbReference type="AlphaFoldDB" id="A0A3E0X1V5"/>
<keyword evidence="2" id="KW-1185">Reference proteome</keyword>
<dbReference type="Pfam" id="PF07021">
    <property type="entry name" value="MetW"/>
    <property type="match status" value="1"/>
</dbReference>
<dbReference type="Proteomes" id="UP000256763">
    <property type="component" value="Unassembled WGS sequence"/>
</dbReference>
<comment type="caution">
    <text evidence="1">The sequence shown here is derived from an EMBL/GenBank/DDBJ whole genome shotgun (WGS) entry which is preliminary data.</text>
</comment>
<protein>
    <submittedName>
        <fullName evidence="1">Methionine biosynthesis protein MetW</fullName>
    </submittedName>
</protein>
<gene>
    <name evidence="1" type="ORF">CAL65_01760</name>
</gene>
<dbReference type="InterPro" id="IPR010743">
    <property type="entry name" value="Methionine_synth_MetW"/>
</dbReference>
<dbReference type="OrthoDB" id="9792690at2"/>
<name>A0A3E0X1V5_9GAMM</name>